<dbReference type="InterPro" id="IPR014756">
    <property type="entry name" value="Ig_E-set"/>
</dbReference>
<dbReference type="GO" id="GO:0034702">
    <property type="term" value="C:monoatomic ion channel complex"/>
    <property type="evidence" value="ECO:0007669"/>
    <property type="project" value="UniProtKB-KW"/>
</dbReference>
<reference evidence="14" key="1">
    <citation type="submission" date="2020-09" db="EMBL/GenBank/DDBJ databases">
        <title>Iningainema tapete sp. nov. (Scytonemataceae, Cyanobacteria) from greenhouses in central Florida (USA) produces two types of nodularin with biosynthetic potential for microcystin-LR and anabaenopeptins.</title>
        <authorList>
            <person name="Berthold D.E."/>
            <person name="Lefler F.W."/>
            <person name="Huang I.-S."/>
            <person name="Abdulla H."/>
            <person name="Zimba P.V."/>
            <person name="Laughinghouse H.D. IV."/>
        </authorList>
    </citation>
    <scope>NUCLEOTIDE SEQUENCE</scope>
    <source>
        <strain evidence="14">BLCCT55</strain>
    </source>
</reference>
<dbReference type="PANTHER" id="PTHR11767">
    <property type="entry name" value="INWARD RECTIFIER POTASSIUM CHANNEL"/>
    <property type="match status" value="1"/>
</dbReference>
<evidence type="ECO:0000256" key="11">
    <source>
        <dbReference type="SAM" id="Phobius"/>
    </source>
</evidence>
<dbReference type="GO" id="GO:0005242">
    <property type="term" value="F:inward rectifier potassium channel activity"/>
    <property type="evidence" value="ECO:0007669"/>
    <property type="project" value="InterPro"/>
</dbReference>
<feature type="domain" description="Potassium channel" evidence="12">
    <location>
        <begin position="66"/>
        <end position="132"/>
    </location>
</feature>
<evidence type="ECO:0000256" key="5">
    <source>
        <dbReference type="ARBA" id="ARBA00022882"/>
    </source>
</evidence>
<feature type="transmembrane region" description="Helical" evidence="11">
    <location>
        <begin position="82"/>
        <end position="101"/>
    </location>
</feature>
<evidence type="ECO:0000259" key="13">
    <source>
        <dbReference type="Pfam" id="PF17655"/>
    </source>
</evidence>
<dbReference type="InterPro" id="IPR041647">
    <property type="entry name" value="IRK_C"/>
</dbReference>
<evidence type="ECO:0000256" key="3">
    <source>
        <dbReference type="ARBA" id="ARBA00022538"/>
    </source>
</evidence>
<evidence type="ECO:0000256" key="7">
    <source>
        <dbReference type="ARBA" id="ARBA00022989"/>
    </source>
</evidence>
<name>A0A8J7C7C2_9CYAN</name>
<keyword evidence="6" id="KW-0630">Potassium</keyword>
<evidence type="ECO:0000256" key="9">
    <source>
        <dbReference type="ARBA" id="ARBA00023136"/>
    </source>
</evidence>
<dbReference type="PANTHER" id="PTHR11767:SF102">
    <property type="entry name" value="INWARDLY RECTIFYING POTASSIUM CHANNEL 1, ISOFORM F"/>
    <property type="match status" value="1"/>
</dbReference>
<dbReference type="Proteomes" id="UP000629098">
    <property type="component" value="Unassembled WGS sequence"/>
</dbReference>
<dbReference type="GO" id="GO:0034765">
    <property type="term" value="P:regulation of monoatomic ion transmembrane transport"/>
    <property type="evidence" value="ECO:0007669"/>
    <property type="project" value="TreeGrafter"/>
</dbReference>
<dbReference type="InterPro" id="IPR013518">
    <property type="entry name" value="K_chnl_inward-rec_Kir_cyto"/>
</dbReference>
<keyword evidence="15" id="KW-1185">Reference proteome</keyword>
<gene>
    <name evidence="14" type="ORF">ICL16_13155</name>
</gene>
<evidence type="ECO:0000313" key="14">
    <source>
        <dbReference type="EMBL" id="MBD2772996.1"/>
    </source>
</evidence>
<dbReference type="InterPro" id="IPR013099">
    <property type="entry name" value="K_chnl_dom"/>
</dbReference>
<comment type="subcellular location">
    <subcellularLocation>
        <location evidence="1">Membrane</location>
        <topology evidence="1">Multi-pass membrane protein</topology>
    </subcellularLocation>
</comment>
<sequence length="297" mass="33688">MKRIRRKAPPPPLIMNRDGGFNVVRKGTPKFHWGDLYHLLLTLSWPKFLALVCSGYFITNALFALAYIAAGDGIANARPGNFLDAFFFSVQTMATIGYGAMYPKTAYANALVTAEALLGLLGVAMATGLMFARFSIPRARVLFSRVAVITPYNGMPTLMFRVGNERENWILEAQLNVTLVRSEITLEKEAMRRFFDLQLVRKHSPLFALTWTVMHTIDESSPLYGLTPEMMLEDNMEIVVTFTGLDETVSQTIHARHSYISEEIFLNMRFVDILSRTKDGRRCIDFSRFHDIMPLDN</sequence>
<protein>
    <submittedName>
        <fullName evidence="14">ATP-sensitive inward rectifier potassium channel 10</fullName>
    </submittedName>
</protein>
<evidence type="ECO:0000256" key="2">
    <source>
        <dbReference type="ARBA" id="ARBA00022448"/>
    </source>
</evidence>
<evidence type="ECO:0000259" key="12">
    <source>
        <dbReference type="Pfam" id="PF07885"/>
    </source>
</evidence>
<dbReference type="EMBL" id="JACXAE010000048">
    <property type="protein sequence ID" value="MBD2772996.1"/>
    <property type="molecule type" value="Genomic_DNA"/>
</dbReference>
<keyword evidence="8" id="KW-0406">Ion transport</keyword>
<dbReference type="Gene3D" id="2.60.40.1400">
    <property type="entry name" value="G protein-activated inward rectifier potassium channel 1"/>
    <property type="match status" value="1"/>
</dbReference>
<dbReference type="AlphaFoldDB" id="A0A8J7C7C2"/>
<keyword evidence="4 11" id="KW-0812">Transmembrane</keyword>
<keyword evidence="2" id="KW-0813">Transport</keyword>
<evidence type="ECO:0000256" key="1">
    <source>
        <dbReference type="ARBA" id="ARBA00004141"/>
    </source>
</evidence>
<evidence type="ECO:0000256" key="6">
    <source>
        <dbReference type="ARBA" id="ARBA00022958"/>
    </source>
</evidence>
<dbReference type="Pfam" id="PF17655">
    <property type="entry name" value="IRK_C"/>
    <property type="match status" value="1"/>
</dbReference>
<dbReference type="Pfam" id="PF07885">
    <property type="entry name" value="Ion_trans_2"/>
    <property type="match status" value="1"/>
</dbReference>
<keyword evidence="7 11" id="KW-1133">Transmembrane helix</keyword>
<evidence type="ECO:0000256" key="8">
    <source>
        <dbReference type="ARBA" id="ARBA00023065"/>
    </source>
</evidence>
<keyword evidence="3" id="KW-0633">Potassium transport</keyword>
<proteinExistence type="predicted"/>
<comment type="caution">
    <text evidence="14">The sequence shown here is derived from an EMBL/GenBank/DDBJ whole genome shotgun (WGS) entry which is preliminary data.</text>
</comment>
<dbReference type="RefSeq" id="WP_190828252.1">
    <property type="nucleotide sequence ID" value="NZ_CAWPPI010000048.1"/>
</dbReference>
<dbReference type="GO" id="GO:0005886">
    <property type="term" value="C:plasma membrane"/>
    <property type="evidence" value="ECO:0007669"/>
    <property type="project" value="TreeGrafter"/>
</dbReference>
<feature type="transmembrane region" description="Helical" evidence="11">
    <location>
        <begin position="107"/>
        <end position="132"/>
    </location>
</feature>
<keyword evidence="5" id="KW-0851">Voltage-gated channel</keyword>
<feature type="domain" description="Inward rectifier potassium channel C-terminal" evidence="13">
    <location>
        <begin position="141"/>
        <end position="293"/>
    </location>
</feature>
<dbReference type="InterPro" id="IPR016449">
    <property type="entry name" value="K_chnl_inward-rec_Kir"/>
</dbReference>
<feature type="transmembrane region" description="Helical" evidence="11">
    <location>
        <begin position="48"/>
        <end position="70"/>
    </location>
</feature>
<dbReference type="SUPFAM" id="SSF81296">
    <property type="entry name" value="E set domains"/>
    <property type="match status" value="1"/>
</dbReference>
<dbReference type="GO" id="GO:1990573">
    <property type="term" value="P:potassium ion import across plasma membrane"/>
    <property type="evidence" value="ECO:0007669"/>
    <property type="project" value="TreeGrafter"/>
</dbReference>
<evidence type="ECO:0000256" key="4">
    <source>
        <dbReference type="ARBA" id="ARBA00022692"/>
    </source>
</evidence>
<dbReference type="PRINTS" id="PR01320">
    <property type="entry name" value="KIRCHANNEL"/>
</dbReference>
<keyword evidence="9 11" id="KW-0472">Membrane</keyword>
<organism evidence="14 15">
    <name type="scientific">Iningainema tapete BLCC-T55</name>
    <dbReference type="NCBI Taxonomy" id="2748662"/>
    <lineage>
        <taxon>Bacteria</taxon>
        <taxon>Bacillati</taxon>
        <taxon>Cyanobacteriota</taxon>
        <taxon>Cyanophyceae</taxon>
        <taxon>Nostocales</taxon>
        <taxon>Scytonemataceae</taxon>
        <taxon>Iningainema tapete</taxon>
    </lineage>
</organism>
<evidence type="ECO:0000256" key="10">
    <source>
        <dbReference type="ARBA" id="ARBA00023303"/>
    </source>
</evidence>
<dbReference type="Gene3D" id="1.10.287.70">
    <property type="match status" value="1"/>
</dbReference>
<accession>A0A8J7C7C2</accession>
<keyword evidence="10 14" id="KW-0407">Ion channel</keyword>
<dbReference type="SUPFAM" id="SSF81324">
    <property type="entry name" value="Voltage-gated potassium channels"/>
    <property type="match status" value="1"/>
</dbReference>
<evidence type="ECO:0000313" key="15">
    <source>
        <dbReference type="Proteomes" id="UP000629098"/>
    </source>
</evidence>